<organism evidence="1 2">
    <name type="scientific">Neptunomonas marina</name>
    <dbReference type="NCBI Taxonomy" id="1815562"/>
    <lineage>
        <taxon>Bacteria</taxon>
        <taxon>Pseudomonadati</taxon>
        <taxon>Pseudomonadota</taxon>
        <taxon>Gammaproteobacteria</taxon>
        <taxon>Oceanospirillales</taxon>
        <taxon>Oceanospirillaceae</taxon>
        <taxon>Neptunomonas</taxon>
    </lineage>
</organism>
<dbReference type="EMBL" id="SACQ01000001">
    <property type="protein sequence ID" value="RVU32744.1"/>
    <property type="molecule type" value="Genomic_DNA"/>
</dbReference>
<evidence type="ECO:0000313" key="2">
    <source>
        <dbReference type="Proteomes" id="UP000282818"/>
    </source>
</evidence>
<proteinExistence type="predicted"/>
<protein>
    <submittedName>
        <fullName evidence="1">Lacal_2735 family protein</fullName>
    </submittedName>
</protein>
<name>A0A437QDY9_9GAMM</name>
<dbReference type="NCBIfam" id="NF033487">
    <property type="entry name" value="Lacal_2735_fam"/>
    <property type="match status" value="1"/>
</dbReference>
<dbReference type="Proteomes" id="UP000282818">
    <property type="component" value="Unassembled WGS sequence"/>
</dbReference>
<evidence type="ECO:0000313" key="1">
    <source>
        <dbReference type="EMBL" id="RVU32744.1"/>
    </source>
</evidence>
<dbReference type="RefSeq" id="WP_127692912.1">
    <property type="nucleotide sequence ID" value="NZ_SACQ01000001.1"/>
</dbReference>
<keyword evidence="2" id="KW-1185">Reference proteome</keyword>
<sequence>MFSYFKSDPTKKLKKQHSMLLEEAMHAQRNGDIMTYSKLTAEAEALFKQIQDMDGEKR</sequence>
<accession>A0A437QDY9</accession>
<comment type="caution">
    <text evidence="1">The sequence shown here is derived from an EMBL/GenBank/DDBJ whole genome shotgun (WGS) entry which is preliminary data.</text>
</comment>
<gene>
    <name evidence="1" type="ORF">EOE65_03550</name>
</gene>
<dbReference type="Pfam" id="PF20027">
    <property type="entry name" value="DUF6435"/>
    <property type="match status" value="1"/>
</dbReference>
<reference evidence="1 2" key="1">
    <citation type="submission" date="2019-01" db="EMBL/GenBank/DDBJ databases">
        <authorList>
            <person name="Chen W.-M."/>
        </authorList>
    </citation>
    <scope>NUCLEOTIDE SEQUENCE [LARGE SCALE GENOMIC DNA]</scope>
    <source>
        <strain evidence="1 2">HPM-16</strain>
    </source>
</reference>
<dbReference type="AlphaFoldDB" id="A0A437QDY9"/>
<dbReference type="InterPro" id="IPR045493">
    <property type="entry name" value="DUF6435"/>
</dbReference>